<dbReference type="PANTHER" id="PTHR40130">
    <property type="entry name" value="EXPRESSED PROTEIN"/>
    <property type="match status" value="1"/>
</dbReference>
<dbReference type="PANTHER" id="PTHR40130:SF1">
    <property type="entry name" value="SPINDLE POLE BODY-ASSOCIATED PROTEIN CUT12 DOMAIN-CONTAINING PROTEIN"/>
    <property type="match status" value="1"/>
</dbReference>
<keyword evidence="2" id="KW-0175">Coiled coil</keyword>
<feature type="region of interest" description="Disordered" evidence="3">
    <location>
        <begin position="299"/>
        <end position="318"/>
    </location>
</feature>
<dbReference type="SUPFAM" id="SSF116846">
    <property type="entry name" value="MIT domain"/>
    <property type="match status" value="1"/>
</dbReference>
<feature type="coiled-coil region" evidence="2">
    <location>
        <begin position="326"/>
        <end position="353"/>
    </location>
</feature>
<keyword evidence="5" id="KW-1185">Reference proteome</keyword>
<evidence type="ECO:0000313" key="4">
    <source>
        <dbReference type="EMBL" id="KAJ1958904.1"/>
    </source>
</evidence>
<keyword evidence="1" id="KW-0802">TPR repeat</keyword>
<gene>
    <name evidence="4" type="ORF">IWQ62_004828</name>
</gene>
<organism evidence="4 5">
    <name type="scientific">Dispira parvispora</name>
    <dbReference type="NCBI Taxonomy" id="1520584"/>
    <lineage>
        <taxon>Eukaryota</taxon>
        <taxon>Fungi</taxon>
        <taxon>Fungi incertae sedis</taxon>
        <taxon>Zoopagomycota</taxon>
        <taxon>Kickxellomycotina</taxon>
        <taxon>Dimargaritomycetes</taxon>
        <taxon>Dimargaritales</taxon>
        <taxon>Dimargaritaceae</taxon>
        <taxon>Dispira</taxon>
    </lineage>
</organism>
<feature type="region of interest" description="Disordered" evidence="3">
    <location>
        <begin position="119"/>
        <end position="160"/>
    </location>
</feature>
<evidence type="ECO:0000256" key="1">
    <source>
        <dbReference type="PROSITE-ProRule" id="PRU00339"/>
    </source>
</evidence>
<feature type="repeat" description="TPR" evidence="1">
    <location>
        <begin position="40"/>
        <end position="73"/>
    </location>
</feature>
<evidence type="ECO:0000256" key="3">
    <source>
        <dbReference type="SAM" id="MobiDB-lite"/>
    </source>
</evidence>
<dbReference type="EMBL" id="JANBPY010001736">
    <property type="protein sequence ID" value="KAJ1958904.1"/>
    <property type="molecule type" value="Genomic_DNA"/>
</dbReference>
<proteinExistence type="predicted"/>
<dbReference type="PROSITE" id="PS50005">
    <property type="entry name" value="TPR"/>
    <property type="match status" value="1"/>
</dbReference>
<evidence type="ECO:0000313" key="5">
    <source>
        <dbReference type="Proteomes" id="UP001150925"/>
    </source>
</evidence>
<protein>
    <submittedName>
        <fullName evidence="4">Uncharacterized protein</fullName>
    </submittedName>
</protein>
<dbReference type="OrthoDB" id="3197614at2759"/>
<dbReference type="AlphaFoldDB" id="A0A9W8E594"/>
<dbReference type="InterPro" id="IPR019734">
    <property type="entry name" value="TPR_rpt"/>
</dbReference>
<feature type="compositionally biased region" description="Basic and acidic residues" evidence="3">
    <location>
        <begin position="138"/>
        <end position="153"/>
    </location>
</feature>
<feature type="compositionally biased region" description="Polar residues" evidence="3">
    <location>
        <begin position="241"/>
        <end position="253"/>
    </location>
</feature>
<feature type="region of interest" description="Disordered" evidence="3">
    <location>
        <begin position="221"/>
        <end position="253"/>
    </location>
</feature>
<accession>A0A9W8E594</accession>
<feature type="compositionally biased region" description="Polar residues" evidence="3">
    <location>
        <begin position="303"/>
        <end position="318"/>
    </location>
</feature>
<evidence type="ECO:0000256" key="2">
    <source>
        <dbReference type="SAM" id="Coils"/>
    </source>
</evidence>
<dbReference type="InterPro" id="IPR036181">
    <property type="entry name" value="MIT_dom_sf"/>
</dbReference>
<comment type="caution">
    <text evidence="4">The sequence shown here is derived from an EMBL/GenBank/DDBJ whole genome shotgun (WGS) entry which is preliminary data.</text>
</comment>
<feature type="compositionally biased region" description="Polar residues" evidence="3">
    <location>
        <begin position="119"/>
        <end position="136"/>
    </location>
</feature>
<dbReference type="Proteomes" id="UP001150925">
    <property type="component" value="Unassembled WGS sequence"/>
</dbReference>
<sequence length="382" mass="42768">MEESATTRHSAQLKLCINLGYLHTSAHIALYPSKTPLKKAHAWSGLAEDYYHRGKYHQAAQAYSKAARLFQQALQDIRDVETVEALRLLHIHTQERAAQMQEDTRYIKKQAMEINRQQQMTPMGSSTQGPSITTDHPTGVEHTQHATPTKDSDQPTMGNNDDPFEAFWVYLESLVDKMSNPVAFTTAPVGTTGSSSSPIPARTPASIAESFYVVPEQTEPLSDLTSGFTPTTPTTEAVPWSPSNSEAESQTTNDEVQALRQTVHKLRKEVAMLQRAANENTALRSSILTIRQEVQKKARDLKQTTGDSSRSGVRSIQALPTRTLSHDLCERRIAELEAQLKQAKVVIHQKDELLAKYKTRWEKLKESAKKKRDSKRDLPNQG</sequence>
<dbReference type="Gene3D" id="1.20.58.80">
    <property type="entry name" value="Phosphotransferase system, lactose/cellobiose-type IIA subunit"/>
    <property type="match status" value="1"/>
</dbReference>
<reference evidence="4" key="1">
    <citation type="submission" date="2022-07" db="EMBL/GenBank/DDBJ databases">
        <title>Phylogenomic reconstructions and comparative analyses of Kickxellomycotina fungi.</title>
        <authorList>
            <person name="Reynolds N.K."/>
            <person name="Stajich J.E."/>
            <person name="Barry K."/>
            <person name="Grigoriev I.V."/>
            <person name="Crous P."/>
            <person name="Smith M.E."/>
        </authorList>
    </citation>
    <scope>NUCLEOTIDE SEQUENCE</scope>
    <source>
        <strain evidence="4">RSA 1196</strain>
    </source>
</reference>
<name>A0A9W8E594_9FUNG</name>